<dbReference type="InterPro" id="IPR017452">
    <property type="entry name" value="GPCR_Rhodpsn_7TM"/>
</dbReference>
<feature type="domain" description="G-protein coupled receptors family 1 profile" evidence="11">
    <location>
        <begin position="83"/>
        <end position="340"/>
    </location>
</feature>
<evidence type="ECO:0000256" key="7">
    <source>
        <dbReference type="ARBA" id="ARBA00023170"/>
    </source>
</evidence>
<keyword evidence="5" id="KW-0297">G-protein coupled receptor</keyword>
<keyword evidence="8" id="KW-0807">Transducer</keyword>
<sequence>IQGMAMNSRLLLLVVVWQCVKSQNMSEYTTSHHGNNTIKWTATTSLQNNNSSPAVHDLHDLSVVGKVCISVFGGCVSSATISGNVLIIVAFAQERKLQILNNYLLVSLAVADATVGAFSMPFIIMIFVQGYWNLGRHICDIFLLVDYMVNASSIAHIFLICVDRYLAFALPFRYRQIRNKRLLLLMIAGAWYHGYMCGHILKMYDKVVVFIPAIVMVVLYYKILKIARKSARFKKCLKQRTDERESSQSSLKNNANNTSSNGCCSGLHTLIDRSKSQKESGNETIEVTEPELHIGNEDEIKKEDDLAVRQATRIQRHRDNRILKILGAVLITFIITWMPFNSATTLHPFCENCIPPAIWLFLKLIRQSLLLRSLQLGLQKGVQEDTLL</sequence>
<evidence type="ECO:0000313" key="13">
    <source>
        <dbReference type="Proteomes" id="UP001164746"/>
    </source>
</evidence>
<feature type="transmembrane region" description="Helical" evidence="9">
    <location>
        <begin position="182"/>
        <end position="201"/>
    </location>
</feature>
<organism evidence="12 13">
    <name type="scientific">Mya arenaria</name>
    <name type="common">Soft-shell clam</name>
    <dbReference type="NCBI Taxonomy" id="6604"/>
    <lineage>
        <taxon>Eukaryota</taxon>
        <taxon>Metazoa</taxon>
        <taxon>Spiralia</taxon>
        <taxon>Lophotrochozoa</taxon>
        <taxon>Mollusca</taxon>
        <taxon>Bivalvia</taxon>
        <taxon>Autobranchia</taxon>
        <taxon>Heteroconchia</taxon>
        <taxon>Euheterodonta</taxon>
        <taxon>Imparidentia</taxon>
        <taxon>Neoheterodontei</taxon>
        <taxon>Myida</taxon>
        <taxon>Myoidea</taxon>
        <taxon>Myidae</taxon>
        <taxon>Mya</taxon>
    </lineage>
</organism>
<feature type="transmembrane region" description="Helical" evidence="9">
    <location>
        <begin position="207"/>
        <end position="224"/>
    </location>
</feature>
<evidence type="ECO:0000256" key="1">
    <source>
        <dbReference type="ARBA" id="ARBA00004651"/>
    </source>
</evidence>
<feature type="chain" id="PRO_5046447776" evidence="10">
    <location>
        <begin position="23"/>
        <end position="388"/>
    </location>
</feature>
<feature type="transmembrane region" description="Helical" evidence="9">
    <location>
        <begin position="147"/>
        <end position="170"/>
    </location>
</feature>
<keyword evidence="4 9" id="KW-1133">Transmembrane helix</keyword>
<keyword evidence="3 9" id="KW-0812">Transmembrane</keyword>
<feature type="signal peptide" evidence="10">
    <location>
        <begin position="1"/>
        <end position="22"/>
    </location>
</feature>
<evidence type="ECO:0000256" key="10">
    <source>
        <dbReference type="SAM" id="SignalP"/>
    </source>
</evidence>
<dbReference type="Pfam" id="PF00001">
    <property type="entry name" value="7tm_1"/>
    <property type="match status" value="2"/>
</dbReference>
<keyword evidence="10" id="KW-0732">Signal</keyword>
<proteinExistence type="predicted"/>
<evidence type="ECO:0000256" key="2">
    <source>
        <dbReference type="ARBA" id="ARBA00022475"/>
    </source>
</evidence>
<dbReference type="SMART" id="SM01381">
    <property type="entry name" value="7TM_GPCR_Srsx"/>
    <property type="match status" value="1"/>
</dbReference>
<keyword evidence="2" id="KW-1003">Cell membrane</keyword>
<comment type="subcellular location">
    <subcellularLocation>
        <location evidence="1">Cell membrane</location>
        <topology evidence="1">Multi-pass membrane protein</topology>
    </subcellularLocation>
</comment>
<dbReference type="Gene3D" id="1.20.1070.10">
    <property type="entry name" value="Rhodopsin 7-helix transmembrane proteins"/>
    <property type="match status" value="1"/>
</dbReference>
<gene>
    <name evidence="12" type="ORF">MAR_027234</name>
</gene>
<accession>A0ABY7EX99</accession>
<evidence type="ECO:0000256" key="9">
    <source>
        <dbReference type="SAM" id="Phobius"/>
    </source>
</evidence>
<evidence type="ECO:0000256" key="3">
    <source>
        <dbReference type="ARBA" id="ARBA00022692"/>
    </source>
</evidence>
<dbReference type="SUPFAM" id="SSF81321">
    <property type="entry name" value="Family A G protein-coupled receptor-like"/>
    <property type="match status" value="1"/>
</dbReference>
<evidence type="ECO:0000256" key="8">
    <source>
        <dbReference type="ARBA" id="ARBA00023224"/>
    </source>
</evidence>
<evidence type="ECO:0000256" key="5">
    <source>
        <dbReference type="ARBA" id="ARBA00023040"/>
    </source>
</evidence>
<keyword evidence="7" id="KW-0675">Receptor</keyword>
<dbReference type="Proteomes" id="UP001164746">
    <property type="component" value="Chromosome 8"/>
</dbReference>
<dbReference type="PRINTS" id="PR00237">
    <property type="entry name" value="GPCRRHODOPSN"/>
</dbReference>
<dbReference type="PANTHER" id="PTHR24248:SF204">
    <property type="entry name" value="HISTAMINE H1 RECEPTOR"/>
    <property type="match status" value="1"/>
</dbReference>
<evidence type="ECO:0000259" key="11">
    <source>
        <dbReference type="PROSITE" id="PS50262"/>
    </source>
</evidence>
<dbReference type="PROSITE" id="PS50262">
    <property type="entry name" value="G_PROTEIN_RECEP_F1_2"/>
    <property type="match status" value="1"/>
</dbReference>
<evidence type="ECO:0000256" key="6">
    <source>
        <dbReference type="ARBA" id="ARBA00023136"/>
    </source>
</evidence>
<protein>
    <submittedName>
        <fullName evidence="12">ACM4-like protein</fullName>
    </submittedName>
</protein>
<name>A0ABY7EX99_MYAAR</name>
<feature type="transmembrane region" description="Helical" evidence="9">
    <location>
        <begin position="69"/>
        <end position="91"/>
    </location>
</feature>
<dbReference type="PANTHER" id="PTHR24248">
    <property type="entry name" value="ADRENERGIC RECEPTOR-RELATED G-PROTEIN COUPLED RECEPTOR"/>
    <property type="match status" value="1"/>
</dbReference>
<keyword evidence="13" id="KW-1185">Reference proteome</keyword>
<feature type="non-terminal residue" evidence="12">
    <location>
        <position position="388"/>
    </location>
</feature>
<feature type="transmembrane region" description="Helical" evidence="9">
    <location>
        <begin position="103"/>
        <end position="127"/>
    </location>
</feature>
<dbReference type="EMBL" id="CP111019">
    <property type="protein sequence ID" value="WAR13054.1"/>
    <property type="molecule type" value="Genomic_DNA"/>
</dbReference>
<feature type="transmembrane region" description="Helical" evidence="9">
    <location>
        <begin position="322"/>
        <end position="340"/>
    </location>
</feature>
<evidence type="ECO:0000313" key="12">
    <source>
        <dbReference type="EMBL" id="WAR13054.1"/>
    </source>
</evidence>
<evidence type="ECO:0000256" key="4">
    <source>
        <dbReference type="ARBA" id="ARBA00022989"/>
    </source>
</evidence>
<reference evidence="12" key="1">
    <citation type="submission" date="2022-11" db="EMBL/GenBank/DDBJ databases">
        <title>Centuries of genome instability and evolution in soft-shell clam transmissible cancer (bioRxiv).</title>
        <authorList>
            <person name="Hart S.F.M."/>
            <person name="Yonemitsu M.A."/>
            <person name="Giersch R.M."/>
            <person name="Beal B.F."/>
            <person name="Arriagada G."/>
            <person name="Davis B.W."/>
            <person name="Ostrander E.A."/>
            <person name="Goff S.P."/>
            <person name="Metzger M.J."/>
        </authorList>
    </citation>
    <scope>NUCLEOTIDE SEQUENCE</scope>
    <source>
        <strain evidence="12">MELC-2E11</strain>
        <tissue evidence="12">Siphon/mantle</tissue>
    </source>
</reference>
<keyword evidence="6 9" id="KW-0472">Membrane</keyword>
<dbReference type="InterPro" id="IPR000276">
    <property type="entry name" value="GPCR_Rhodpsn"/>
</dbReference>